<dbReference type="Proteomes" id="UP000306229">
    <property type="component" value="Chromosome"/>
</dbReference>
<dbReference type="KEGG" id="fbe:FF125_04745"/>
<dbReference type="PANTHER" id="PTHR47791:SF1">
    <property type="entry name" value="ENDO MANNANASE, GH76 FAMILY (EUROFUNG)"/>
    <property type="match status" value="1"/>
</dbReference>
<keyword evidence="1" id="KW-0378">Hydrolase</keyword>
<dbReference type="SUPFAM" id="SSF48208">
    <property type="entry name" value="Six-hairpin glycosidases"/>
    <property type="match status" value="1"/>
</dbReference>
<gene>
    <name evidence="1" type="ORF">FF125_04745</name>
</gene>
<proteinExistence type="predicted"/>
<dbReference type="InterPro" id="IPR014512">
    <property type="entry name" value="O_gly_hydro"/>
</dbReference>
<dbReference type="InterPro" id="IPR005198">
    <property type="entry name" value="Glyco_hydro_76"/>
</dbReference>
<dbReference type="InterPro" id="IPR008928">
    <property type="entry name" value="6-hairpin_glycosidase_sf"/>
</dbReference>
<name>A0A5B7TMN2_9FLAO</name>
<evidence type="ECO:0000313" key="1">
    <source>
        <dbReference type="EMBL" id="QCX37775.1"/>
    </source>
</evidence>
<dbReference type="AlphaFoldDB" id="A0A5B7TMN2"/>
<dbReference type="Gene3D" id="1.50.10.20">
    <property type="match status" value="1"/>
</dbReference>
<dbReference type="GO" id="GO:0016787">
    <property type="term" value="F:hydrolase activity"/>
    <property type="evidence" value="ECO:0007669"/>
    <property type="project" value="UniProtKB-KW"/>
</dbReference>
<dbReference type="Pfam" id="PF03663">
    <property type="entry name" value="Glyco_hydro_76"/>
    <property type="match status" value="1"/>
</dbReference>
<dbReference type="InterPro" id="IPR053169">
    <property type="entry name" value="MUG_Protein"/>
</dbReference>
<dbReference type="PANTHER" id="PTHR47791">
    <property type="entry name" value="MEIOTICALLY UP-REGULATED GENE 191 PROTEIN"/>
    <property type="match status" value="1"/>
</dbReference>
<protein>
    <submittedName>
        <fullName evidence="1">Glycoside hydrolase</fullName>
    </submittedName>
</protein>
<dbReference type="EMBL" id="CP040749">
    <property type="protein sequence ID" value="QCX37775.1"/>
    <property type="molecule type" value="Genomic_DNA"/>
</dbReference>
<dbReference type="RefSeq" id="WP_138948701.1">
    <property type="nucleotide sequence ID" value="NZ_CP040749.1"/>
</dbReference>
<dbReference type="OrthoDB" id="2505409at2"/>
<evidence type="ECO:0000313" key="2">
    <source>
        <dbReference type="Proteomes" id="UP000306229"/>
    </source>
</evidence>
<reference evidence="1 2" key="1">
    <citation type="submission" date="2019-05" db="EMBL/GenBank/DDBJ databases">
        <title>Algicella ahnfeltiae gen. nov., sp. nov., a novel marine bacterium of the family Flavobacteriaceae isolated from a red alga.</title>
        <authorList>
            <person name="Nedashkovskaya O.I."/>
            <person name="Kukhlevskiy A.D."/>
            <person name="Kim S.-G."/>
            <person name="Zhukova N.V."/>
            <person name="Mikhailov V.V."/>
        </authorList>
    </citation>
    <scope>NUCLEOTIDE SEQUENCE [LARGE SCALE GENOMIC DNA]</scope>
    <source>
        <strain evidence="1 2">10Alg115</strain>
    </source>
</reference>
<dbReference type="GO" id="GO:0005975">
    <property type="term" value="P:carbohydrate metabolic process"/>
    <property type="evidence" value="ECO:0007669"/>
    <property type="project" value="InterPro"/>
</dbReference>
<accession>A0A5B7TMN2</accession>
<organism evidence="1 2">
    <name type="scientific">Aureibaculum algae</name>
    <dbReference type="NCBI Taxonomy" id="2584122"/>
    <lineage>
        <taxon>Bacteria</taxon>
        <taxon>Pseudomonadati</taxon>
        <taxon>Bacteroidota</taxon>
        <taxon>Flavobacteriia</taxon>
        <taxon>Flavobacteriales</taxon>
        <taxon>Flavobacteriaceae</taxon>
        <taxon>Aureibaculum</taxon>
    </lineage>
</organism>
<sequence>MKKTTVFVIVIIMSLLLHSCKKNKQYNEYADATITTLQKWYNIETGLYDTTSWWNAANALTAIIDYSRITGSKEYLDVVENSFETCKEFEVEMPDPKDNWICRNYINDYYDDEGWWVLAWINAYDLTNDDKYLKMARITFNDMATGWDDVCDGGIYWKKPKIGKSAVQNELFMLSAIRLHQRGGGETLGKNYLVWAEDTLEWFMNSGMLNEKHLVENGLNKQCEVSVGSLHTYNQGMILSALVELYKEKNDELLLDLAHKIANATITHMVYENGILKDPKEPKLNGDATQFKGIFMRHLGFLYATSPRTAYKTFILKNADVIWSVARDSSNNEIGGIWNAHPKKTDASSQSSALDAFNAAMIVSGSN</sequence>
<dbReference type="PIRSF" id="PIRSF021505">
    <property type="entry name" value="O_gly_hdrol"/>
    <property type="match status" value="1"/>
</dbReference>
<keyword evidence="2" id="KW-1185">Reference proteome</keyword>